<dbReference type="InterPro" id="IPR006311">
    <property type="entry name" value="TAT_signal"/>
</dbReference>
<gene>
    <name evidence="1" type="ORF">FB564_0211</name>
</gene>
<evidence type="ECO:0000313" key="1">
    <source>
        <dbReference type="EMBL" id="TQL35186.1"/>
    </source>
</evidence>
<dbReference type="EMBL" id="VFOL01000001">
    <property type="protein sequence ID" value="TQL35186.1"/>
    <property type="molecule type" value="Genomic_DNA"/>
</dbReference>
<accession>A0A542XH84</accession>
<comment type="caution">
    <text evidence="1">The sequence shown here is derived from an EMBL/GenBank/DDBJ whole genome shotgun (WGS) entry which is preliminary data.</text>
</comment>
<sequence length="273" mass="30101">MMAGRTRGVDILGAITRRSLLVAGATGLLATVAGASPALALTGSVGPIPPSLVTWFNLDTRWYGKYVDAWGLPVFGPHHLQDETLVRMRNQLGTLLWTYPYWPVPELNRQNVRCVVVARGERMSAIPEVYQQHGTSLDDRYWAGFGATPSFPLSTCTESNVLDNQGRANYFVHEFGHTLDLMALRNIDPAMAPELSSAWSNAGAHGLWTNTYAATDIKEYFAVGIQSYFGVNYPGPPGGDGVHNDINTRAKLQAYDRPLFNLFDRIYRGKVLP</sequence>
<dbReference type="Gene3D" id="3.40.390.10">
    <property type="entry name" value="Collagenase (Catalytic Domain)"/>
    <property type="match status" value="1"/>
</dbReference>
<dbReference type="Proteomes" id="UP000315983">
    <property type="component" value="Unassembled WGS sequence"/>
</dbReference>
<dbReference type="PROSITE" id="PS51318">
    <property type="entry name" value="TAT"/>
    <property type="match status" value="1"/>
</dbReference>
<dbReference type="SUPFAM" id="SSF55486">
    <property type="entry name" value="Metalloproteases ('zincins'), catalytic domain"/>
    <property type="match status" value="1"/>
</dbReference>
<dbReference type="AlphaFoldDB" id="A0A542XH84"/>
<dbReference type="GO" id="GO:0008237">
    <property type="term" value="F:metallopeptidase activity"/>
    <property type="evidence" value="ECO:0007669"/>
    <property type="project" value="InterPro"/>
</dbReference>
<protein>
    <submittedName>
        <fullName evidence="1">Uncharacterized protein</fullName>
    </submittedName>
</protein>
<dbReference type="InterPro" id="IPR024079">
    <property type="entry name" value="MetalloPept_cat_dom_sf"/>
</dbReference>
<organism evidence="1 2">
    <name type="scientific">Salinispora arenicola</name>
    <dbReference type="NCBI Taxonomy" id="168697"/>
    <lineage>
        <taxon>Bacteria</taxon>
        <taxon>Bacillati</taxon>
        <taxon>Actinomycetota</taxon>
        <taxon>Actinomycetes</taxon>
        <taxon>Micromonosporales</taxon>
        <taxon>Micromonosporaceae</taxon>
        <taxon>Salinispora</taxon>
    </lineage>
</organism>
<proteinExistence type="predicted"/>
<name>A0A542XH84_SALAC</name>
<reference evidence="1 2" key="1">
    <citation type="submission" date="2019-06" db="EMBL/GenBank/DDBJ databases">
        <title>Sequencing the genomes of 1000 actinobacteria strains.</title>
        <authorList>
            <person name="Klenk H.-P."/>
        </authorList>
    </citation>
    <scope>NUCLEOTIDE SEQUENCE [LARGE SCALE GENOMIC DNA]</scope>
    <source>
        <strain evidence="1 2">DSM 44819</strain>
    </source>
</reference>
<evidence type="ECO:0000313" key="2">
    <source>
        <dbReference type="Proteomes" id="UP000315983"/>
    </source>
</evidence>